<name>A0ACC0ZZF5_9ROSI</name>
<reference evidence="2" key="1">
    <citation type="journal article" date="2023" name="G3 (Bethesda)">
        <title>Genome assembly and association tests identify interacting loci associated with vigor, precocity, and sex in interspecific pistachio rootstocks.</title>
        <authorList>
            <person name="Palmer W."/>
            <person name="Jacygrad E."/>
            <person name="Sagayaradj S."/>
            <person name="Cavanaugh K."/>
            <person name="Han R."/>
            <person name="Bertier L."/>
            <person name="Beede B."/>
            <person name="Kafkas S."/>
            <person name="Golino D."/>
            <person name="Preece J."/>
            <person name="Michelmore R."/>
        </authorList>
    </citation>
    <scope>NUCLEOTIDE SEQUENCE [LARGE SCALE GENOMIC DNA]</scope>
</reference>
<proteinExistence type="predicted"/>
<organism evidence="1 2">
    <name type="scientific">Pistacia atlantica</name>
    <dbReference type="NCBI Taxonomy" id="434234"/>
    <lineage>
        <taxon>Eukaryota</taxon>
        <taxon>Viridiplantae</taxon>
        <taxon>Streptophyta</taxon>
        <taxon>Embryophyta</taxon>
        <taxon>Tracheophyta</taxon>
        <taxon>Spermatophyta</taxon>
        <taxon>Magnoliopsida</taxon>
        <taxon>eudicotyledons</taxon>
        <taxon>Gunneridae</taxon>
        <taxon>Pentapetalae</taxon>
        <taxon>rosids</taxon>
        <taxon>malvids</taxon>
        <taxon>Sapindales</taxon>
        <taxon>Anacardiaceae</taxon>
        <taxon>Pistacia</taxon>
    </lineage>
</organism>
<accession>A0ACC0ZZF5</accession>
<protein>
    <submittedName>
        <fullName evidence="1">Uncharacterized protein</fullName>
    </submittedName>
</protein>
<sequence length="150" mass="17281">MLRFRWNGKSLAYENGGGRRGGHEIIDVSTDFDEDYGSDSEDNVEKAEEEEEVETEEEALDVIATLKQRGKRICGNDVCSILCLQRFWILLAEHVTFQDEMERKWPGMVIFSKELGHRANPPTKNQTRLTNEAGATVWFKFLHQALLMFI</sequence>
<keyword evidence="2" id="KW-1185">Reference proteome</keyword>
<gene>
    <name evidence="1" type="ORF">Patl1_24417</name>
</gene>
<evidence type="ECO:0000313" key="2">
    <source>
        <dbReference type="Proteomes" id="UP001164250"/>
    </source>
</evidence>
<evidence type="ECO:0000313" key="1">
    <source>
        <dbReference type="EMBL" id="KAJ0079410.1"/>
    </source>
</evidence>
<dbReference type="EMBL" id="CM047909">
    <property type="protein sequence ID" value="KAJ0079410.1"/>
    <property type="molecule type" value="Genomic_DNA"/>
</dbReference>
<comment type="caution">
    <text evidence="1">The sequence shown here is derived from an EMBL/GenBank/DDBJ whole genome shotgun (WGS) entry which is preliminary data.</text>
</comment>
<dbReference type="Proteomes" id="UP001164250">
    <property type="component" value="Chromosome 13"/>
</dbReference>